<dbReference type="AlphaFoldDB" id="A0A101CYF9"/>
<dbReference type="Gene3D" id="3.10.20.440">
    <property type="entry name" value="2Fe-2S iron-sulphur cluster binding domain, sarcosine oxidase, alpha subunit, N-terminal domain"/>
    <property type="match status" value="1"/>
</dbReference>
<keyword evidence="1" id="KW-0560">Oxidoreductase</keyword>
<dbReference type="RefSeq" id="WP_068343759.1">
    <property type="nucleotide sequence ID" value="NZ_LQBQ01000001.1"/>
</dbReference>
<protein>
    <submittedName>
        <fullName evidence="2">NAD(FAD)-dependent dehydrogenase</fullName>
    </submittedName>
</protein>
<dbReference type="GO" id="GO:0016491">
    <property type="term" value="F:oxidoreductase activity"/>
    <property type="evidence" value="ECO:0007669"/>
    <property type="project" value="UniProtKB-KW"/>
</dbReference>
<evidence type="ECO:0000256" key="1">
    <source>
        <dbReference type="ARBA" id="ARBA00023002"/>
    </source>
</evidence>
<gene>
    <name evidence="2" type="ORF">AVO45_01550</name>
</gene>
<dbReference type="InterPro" id="IPR042204">
    <property type="entry name" value="2Fe-2S-bd_N"/>
</dbReference>
<dbReference type="OrthoDB" id="573392at2"/>
<organism evidence="2 3">
    <name type="scientific">Ruegeria marisrubri</name>
    <dbReference type="NCBI Taxonomy" id="1685379"/>
    <lineage>
        <taxon>Bacteria</taxon>
        <taxon>Pseudomonadati</taxon>
        <taxon>Pseudomonadota</taxon>
        <taxon>Alphaproteobacteria</taxon>
        <taxon>Rhodobacterales</taxon>
        <taxon>Roseobacteraceae</taxon>
        <taxon>Ruegeria</taxon>
    </lineage>
</organism>
<dbReference type="EMBL" id="LQBQ01000001">
    <property type="protein sequence ID" value="KUJ85699.1"/>
    <property type="molecule type" value="Genomic_DNA"/>
</dbReference>
<evidence type="ECO:0000313" key="3">
    <source>
        <dbReference type="Proteomes" id="UP000053791"/>
    </source>
</evidence>
<proteinExistence type="predicted"/>
<reference evidence="2 3" key="1">
    <citation type="submission" date="2015-12" db="EMBL/GenBank/DDBJ databases">
        <authorList>
            <person name="Shamseldin A."/>
            <person name="Moawad H."/>
            <person name="Abd El-Rahim W.M."/>
            <person name="Sadowsky M.J."/>
        </authorList>
    </citation>
    <scope>NUCLEOTIDE SEQUENCE [LARGE SCALE GENOMIC DNA]</scope>
    <source>
        <strain evidence="2 3">ZGT118</strain>
    </source>
</reference>
<dbReference type="GO" id="GO:0051536">
    <property type="term" value="F:iron-sulfur cluster binding"/>
    <property type="evidence" value="ECO:0007669"/>
    <property type="project" value="InterPro"/>
</dbReference>
<dbReference type="SUPFAM" id="SSF54292">
    <property type="entry name" value="2Fe-2S ferredoxin-like"/>
    <property type="match status" value="1"/>
</dbReference>
<evidence type="ECO:0000313" key="2">
    <source>
        <dbReference type="EMBL" id="KUJ85699.1"/>
    </source>
</evidence>
<name>A0A101CYF9_9RHOB</name>
<accession>A0A101CYF9</accession>
<keyword evidence="3" id="KW-1185">Reference proteome</keyword>
<dbReference type="STRING" id="1685379.AVO45_01550"/>
<dbReference type="InterPro" id="IPR036010">
    <property type="entry name" value="2Fe-2S_ferredoxin-like_sf"/>
</dbReference>
<comment type="caution">
    <text evidence="2">The sequence shown here is derived from an EMBL/GenBank/DDBJ whole genome shotgun (WGS) entry which is preliminary data.</text>
</comment>
<sequence>MKTASPFLELESGPRVRVWLDEAPLDLPEGANLAAALLAAGVREFRNTPVSGAPRAPFCMMGACFDCLVDIDGVTRQACMLEVVEGMRIARPNQPEAADEAQ</sequence>
<dbReference type="Proteomes" id="UP000053791">
    <property type="component" value="Unassembled WGS sequence"/>
</dbReference>
<dbReference type="Pfam" id="PF13510">
    <property type="entry name" value="Fer2_4"/>
    <property type="match status" value="1"/>
</dbReference>